<evidence type="ECO:0000313" key="2">
    <source>
        <dbReference type="EMBL" id="QMV84381.1"/>
    </source>
</evidence>
<feature type="transmembrane region" description="Helical" evidence="1">
    <location>
        <begin position="196"/>
        <end position="217"/>
    </location>
</feature>
<protein>
    <recommendedName>
        <fullName evidence="4">ABC transporter permease</fullName>
    </recommendedName>
</protein>
<evidence type="ECO:0008006" key="4">
    <source>
        <dbReference type="Google" id="ProtNLM"/>
    </source>
</evidence>
<name>A0A7G5FCP0_9CORY</name>
<accession>A0A7G5FCP0</accession>
<feature type="transmembrane region" description="Helical" evidence="1">
    <location>
        <begin position="341"/>
        <end position="361"/>
    </location>
</feature>
<organism evidence="2 3">
    <name type="scientific">Corynebacterium hindlerae</name>
    <dbReference type="NCBI Taxonomy" id="699041"/>
    <lineage>
        <taxon>Bacteria</taxon>
        <taxon>Bacillati</taxon>
        <taxon>Actinomycetota</taxon>
        <taxon>Actinomycetes</taxon>
        <taxon>Mycobacteriales</taxon>
        <taxon>Corynebacteriaceae</taxon>
        <taxon>Corynebacterium</taxon>
    </lineage>
</organism>
<dbReference type="EMBL" id="CP059833">
    <property type="protein sequence ID" value="QMV84381.1"/>
    <property type="molecule type" value="Genomic_DNA"/>
</dbReference>
<feature type="transmembrane region" description="Helical" evidence="1">
    <location>
        <begin position="238"/>
        <end position="262"/>
    </location>
</feature>
<reference evidence="2 3" key="1">
    <citation type="submission" date="2020-07" db="EMBL/GenBank/DDBJ databases">
        <title>non toxigenic Corynebacterium sp. nov from a clinical source.</title>
        <authorList>
            <person name="Bernier A.-M."/>
            <person name="Bernard K."/>
        </authorList>
    </citation>
    <scope>NUCLEOTIDE SEQUENCE [LARGE SCALE GENOMIC DNA]</scope>
    <source>
        <strain evidence="3">NML 93-0612</strain>
    </source>
</reference>
<feature type="transmembrane region" description="Helical" evidence="1">
    <location>
        <begin position="572"/>
        <end position="593"/>
    </location>
</feature>
<gene>
    <name evidence="2" type="ORF">HW450_08360</name>
</gene>
<keyword evidence="1" id="KW-0812">Transmembrane</keyword>
<keyword evidence="1" id="KW-0472">Membrane</keyword>
<keyword evidence="1" id="KW-1133">Transmembrane helix</keyword>
<feature type="transmembrane region" description="Helical" evidence="1">
    <location>
        <begin position="382"/>
        <end position="405"/>
    </location>
</feature>
<feature type="transmembrane region" description="Helical" evidence="1">
    <location>
        <begin position="620"/>
        <end position="641"/>
    </location>
</feature>
<dbReference type="AlphaFoldDB" id="A0A7G5FCP0"/>
<proteinExistence type="predicted"/>
<feature type="transmembrane region" description="Helical" evidence="1">
    <location>
        <begin position="12"/>
        <end position="37"/>
    </location>
</feature>
<feature type="transmembrane region" description="Helical" evidence="1">
    <location>
        <begin position="282"/>
        <end position="301"/>
    </location>
</feature>
<feature type="transmembrane region" description="Helical" evidence="1">
    <location>
        <begin position="313"/>
        <end position="335"/>
    </location>
</feature>
<dbReference type="RefSeq" id="WP_182385190.1">
    <property type="nucleotide sequence ID" value="NZ_CP059833.1"/>
</dbReference>
<keyword evidence="3" id="KW-1185">Reference proteome</keyword>
<evidence type="ECO:0000313" key="3">
    <source>
        <dbReference type="Proteomes" id="UP000515570"/>
    </source>
</evidence>
<dbReference type="Proteomes" id="UP000515570">
    <property type="component" value="Chromosome"/>
</dbReference>
<sequence length="644" mass="69342">MIRLAWRDIRKYWGRSLVAVLLFALPVTFFVSLFSVLSTSIYLDEHPENTLTYVQTDSPPGDGFSPVFRGYLKGTSGDLSTRLWVTALPESAANEDLSIPPAGTIDLPVNPARAIGVDIGDTVNVGGVPVTVHDLHYHRNAIANISDFSSLDSNWWLVEHQPPTTYLQLFSADPMPPSLGNIITHGLVTSVLFAPVWGIILILTAGLAAPIFTVAHARMRNTLELLSCTGARRSAIRLLFLAEGLMLAALGVFLGLLSSWAISEATIQYLLGCSVRWDYHAGALFSAPMILAAAVASQLPLLGGQRRTPPRWVAIPGPVLLLGGIALIFTTAQWLVLGVMLIVMGGALCGLTAVTLLGWCAPRLPLLEAMAARNAFRHFRRSSAAIGAIVLTTLATTGIGLWATIFMEPDGVLTEGVLAAPNIEVTTPDGYAATLDDLEADFGPRIDLYSAGPTDQQGYGGPWIDLGIGDVQLVTTPELLDRLNLPVEVRNQAKAKLAERTPVSARELGMERPGELLTPDMASGHLIYRGSLFPNSPSAWQLVELQRLSQRSGMELTAANHSAVTRAISGTTIAFCVVFVFAIVATILALTTFESRQDRQRLHDVGAGPRALRRYRISQLLMLALPGLAISALASLLMWWASLL</sequence>
<evidence type="ECO:0000256" key="1">
    <source>
        <dbReference type="SAM" id="Phobius"/>
    </source>
</evidence>